<dbReference type="OrthoDB" id="1275171at2"/>
<accession>A0A372NRJ1</accession>
<keyword evidence="3" id="KW-1185">Reference proteome</keyword>
<evidence type="ECO:0000313" key="3">
    <source>
        <dbReference type="Proteomes" id="UP000264217"/>
    </source>
</evidence>
<reference evidence="2 3" key="1">
    <citation type="submission" date="2018-08" db="EMBL/GenBank/DDBJ databases">
        <title>Mucilaginibacter sp. MYSH2.</title>
        <authorList>
            <person name="Seo T."/>
        </authorList>
    </citation>
    <scope>NUCLEOTIDE SEQUENCE [LARGE SCALE GENOMIC DNA]</scope>
    <source>
        <strain evidence="2 3">MYSH2</strain>
    </source>
</reference>
<organism evidence="2 3">
    <name type="scientific">Mucilaginibacter conchicola</name>
    <dbReference type="NCBI Taxonomy" id="2303333"/>
    <lineage>
        <taxon>Bacteria</taxon>
        <taxon>Pseudomonadati</taxon>
        <taxon>Bacteroidota</taxon>
        <taxon>Sphingobacteriia</taxon>
        <taxon>Sphingobacteriales</taxon>
        <taxon>Sphingobacteriaceae</taxon>
        <taxon>Mucilaginibacter</taxon>
    </lineage>
</organism>
<feature type="transmembrane region" description="Helical" evidence="1">
    <location>
        <begin position="38"/>
        <end position="61"/>
    </location>
</feature>
<dbReference type="Proteomes" id="UP000264217">
    <property type="component" value="Unassembled WGS sequence"/>
</dbReference>
<feature type="transmembrane region" description="Helical" evidence="1">
    <location>
        <begin position="5"/>
        <end position="26"/>
    </location>
</feature>
<sequence>MRRSLLKFLIVFLVSITLVTLYFIFLFKDLADTITPKIIFKVIKQFALIVSIPASLLFLLLDIPMEKIKNLWLLLITRCVVLFILLYMVSGAFSFYLIANSLFDNPFIE</sequence>
<protein>
    <submittedName>
        <fullName evidence="2">Uncharacterized protein</fullName>
    </submittedName>
</protein>
<gene>
    <name evidence="2" type="ORF">D0C36_18695</name>
</gene>
<keyword evidence="1" id="KW-0812">Transmembrane</keyword>
<dbReference type="EMBL" id="QWDC01000003">
    <property type="protein sequence ID" value="RFZ90975.1"/>
    <property type="molecule type" value="Genomic_DNA"/>
</dbReference>
<comment type="caution">
    <text evidence="2">The sequence shown here is derived from an EMBL/GenBank/DDBJ whole genome shotgun (WGS) entry which is preliminary data.</text>
</comment>
<name>A0A372NRJ1_9SPHI</name>
<evidence type="ECO:0000256" key="1">
    <source>
        <dbReference type="SAM" id="Phobius"/>
    </source>
</evidence>
<dbReference type="RefSeq" id="WP_117393177.1">
    <property type="nucleotide sequence ID" value="NZ_QWDC01000003.1"/>
</dbReference>
<keyword evidence="1" id="KW-1133">Transmembrane helix</keyword>
<dbReference type="AlphaFoldDB" id="A0A372NRJ1"/>
<proteinExistence type="predicted"/>
<feature type="transmembrane region" description="Helical" evidence="1">
    <location>
        <begin position="73"/>
        <end position="99"/>
    </location>
</feature>
<evidence type="ECO:0000313" key="2">
    <source>
        <dbReference type="EMBL" id="RFZ90975.1"/>
    </source>
</evidence>
<keyword evidence="1" id="KW-0472">Membrane</keyword>